<dbReference type="EMBL" id="AP018248">
    <property type="protein sequence ID" value="BAZ00105.1"/>
    <property type="molecule type" value="Genomic_DNA"/>
</dbReference>
<gene>
    <name evidence="3" type="ORF">NIES37_40880</name>
</gene>
<name>A0A1Z4N344_9CYAN</name>
<dbReference type="SUPFAM" id="SSF53300">
    <property type="entry name" value="vWA-like"/>
    <property type="match status" value="1"/>
</dbReference>
<organism evidence="3 4">
    <name type="scientific">Tolypothrix tenuis PCC 7101</name>
    <dbReference type="NCBI Taxonomy" id="231146"/>
    <lineage>
        <taxon>Bacteria</taxon>
        <taxon>Bacillati</taxon>
        <taxon>Cyanobacteriota</taxon>
        <taxon>Cyanophyceae</taxon>
        <taxon>Nostocales</taxon>
        <taxon>Tolypothrichaceae</taxon>
        <taxon>Tolypothrix</taxon>
    </lineage>
</organism>
<dbReference type="InterPro" id="IPR002035">
    <property type="entry name" value="VWF_A"/>
</dbReference>
<dbReference type="Gene3D" id="3.40.50.410">
    <property type="entry name" value="von Willebrand factor, type A domain"/>
    <property type="match status" value="1"/>
</dbReference>
<dbReference type="SMART" id="SM00327">
    <property type="entry name" value="VWA"/>
    <property type="match status" value="1"/>
</dbReference>
<dbReference type="InterPro" id="IPR008912">
    <property type="entry name" value="Uncharacterised_CoxE"/>
</dbReference>
<dbReference type="RefSeq" id="WP_096578740.1">
    <property type="nucleotide sequence ID" value="NZ_CAWNJS010000001.1"/>
</dbReference>
<feature type="region of interest" description="Disordered" evidence="1">
    <location>
        <begin position="138"/>
        <end position="166"/>
    </location>
</feature>
<keyword evidence="4" id="KW-1185">Reference proteome</keyword>
<feature type="domain" description="VWFA" evidence="2">
    <location>
        <begin position="309"/>
        <end position="468"/>
    </location>
</feature>
<dbReference type="Proteomes" id="UP000218785">
    <property type="component" value="Chromosome"/>
</dbReference>
<evidence type="ECO:0000313" key="4">
    <source>
        <dbReference type="Proteomes" id="UP000218785"/>
    </source>
</evidence>
<evidence type="ECO:0000259" key="2">
    <source>
        <dbReference type="SMART" id="SM00327"/>
    </source>
</evidence>
<proteinExistence type="predicted"/>
<reference evidence="3 4" key="1">
    <citation type="submission" date="2017-06" db="EMBL/GenBank/DDBJ databases">
        <title>Genome sequencing of cyanobaciteial culture collection at National Institute for Environmental Studies (NIES).</title>
        <authorList>
            <person name="Hirose Y."/>
            <person name="Shimura Y."/>
            <person name="Fujisawa T."/>
            <person name="Nakamura Y."/>
            <person name="Kawachi M."/>
        </authorList>
    </citation>
    <scope>NUCLEOTIDE SEQUENCE [LARGE SCALE GENOMIC DNA]</scope>
    <source>
        <strain evidence="3 4">NIES-37</strain>
    </source>
</reference>
<dbReference type="InterPro" id="IPR050458">
    <property type="entry name" value="LolB"/>
</dbReference>
<accession>A0A1Z4N344</accession>
<dbReference type="PANTHER" id="PTHR30634:SF16">
    <property type="entry name" value="OUTER-MEMBRANE LIPOPROTEIN LOLB"/>
    <property type="match status" value="1"/>
</dbReference>
<evidence type="ECO:0000256" key="1">
    <source>
        <dbReference type="SAM" id="MobiDB-lite"/>
    </source>
</evidence>
<sequence length="473" mass="52459">MDTEQIAQRRQVVYWRLLTSMFGFSEQGANFEQMATEVVSELNLPQLILDPNISIENLLHRYPELEADFNNPIIPQDDTTSEAETTTLRRGLVFSKLLLNAFGPNTQTGVVTAQQYAQWLKDVGFLEKALGCQPGSLRGNGPAIGKNPSNQGQGSGNSGGMGAGLGTGGGFTVTEEQLRATLKALEGELIHRMALHEVLKDDRLASQLTPSMALVEQLLREKANLSGNALKNAKRLIQEYVDELAQVLRLQVAQAVAGKIDYSVPPKRIFRNLDLKRTIWKNLTNWNPDEQRLFVDRLYYHHTAKKKTPTRMIVVVDQSGSMVDAMVQCTILASIFAGLPNVDVHLLAFDTRVIDLTAWVHDPFEVLLRTQLGGGTHIYAALVEAAQKILEPNNTAMVLISDFYEGGSDQILFDYIKSLKESGLHFIPVGAVTSSGYFSVNQWFRDKLKELGMPILTGSPKKLIQELKKVIVN</sequence>
<protein>
    <submittedName>
        <fullName evidence="3">VWA_CoxE family protein</fullName>
    </submittedName>
</protein>
<dbReference type="Pfam" id="PF05762">
    <property type="entry name" value="VWA_CoxE"/>
    <property type="match status" value="1"/>
</dbReference>
<dbReference type="PANTHER" id="PTHR30634">
    <property type="entry name" value="OUTER MEMBRANE LOLAB LIPOPROTEIN INSERTION APPARATUS"/>
    <property type="match status" value="1"/>
</dbReference>
<feature type="compositionally biased region" description="Gly residues" evidence="1">
    <location>
        <begin position="153"/>
        <end position="166"/>
    </location>
</feature>
<dbReference type="AlphaFoldDB" id="A0A1Z4N344"/>
<evidence type="ECO:0000313" key="3">
    <source>
        <dbReference type="EMBL" id="BAZ00105.1"/>
    </source>
</evidence>
<dbReference type="InterPro" id="IPR036465">
    <property type="entry name" value="vWFA_dom_sf"/>
</dbReference>
<dbReference type="KEGG" id="ttq:NIES37_40880"/>